<evidence type="ECO:0000313" key="2">
    <source>
        <dbReference type="EMBL" id="CAB5042160.1"/>
    </source>
</evidence>
<feature type="region of interest" description="Disordered" evidence="1">
    <location>
        <begin position="109"/>
        <end position="129"/>
    </location>
</feature>
<proteinExistence type="predicted"/>
<name>A0A6J7SP66_9ZZZZ</name>
<dbReference type="AlphaFoldDB" id="A0A6J7SP66"/>
<reference evidence="2" key="1">
    <citation type="submission" date="2020-05" db="EMBL/GenBank/DDBJ databases">
        <authorList>
            <person name="Chiriac C."/>
            <person name="Salcher M."/>
            <person name="Ghai R."/>
            <person name="Kavagutti S V."/>
        </authorList>
    </citation>
    <scope>NUCLEOTIDE SEQUENCE</scope>
</reference>
<sequence>MVCGKDLTVPGGDLPCPHFSHRSLQPQHACGERVRYLLWNSSHPSGWHGRGSNGQTMPYQIKHSPACGQVGIKLDAADERSKKAIDDLWAQPFFLQSLHRGDVLTPQERTRVGSLQSEQQSPEPNFVGQCSHRSQSRVQQRRRLAQRITHPTQALTKPEQRAGVKLAKIEGIKIKLPFKFGISGEQNLKAPIHMEPIDLISTHPTTHAV</sequence>
<feature type="compositionally biased region" description="Polar residues" evidence="1">
    <location>
        <begin position="113"/>
        <end position="123"/>
    </location>
</feature>
<organism evidence="2">
    <name type="scientific">freshwater metagenome</name>
    <dbReference type="NCBI Taxonomy" id="449393"/>
    <lineage>
        <taxon>unclassified sequences</taxon>
        <taxon>metagenomes</taxon>
        <taxon>ecological metagenomes</taxon>
    </lineage>
</organism>
<gene>
    <name evidence="2" type="ORF">UFOPK4173_02085</name>
</gene>
<accession>A0A6J7SP66</accession>
<protein>
    <submittedName>
        <fullName evidence="2">Unannotated protein</fullName>
    </submittedName>
</protein>
<dbReference type="EMBL" id="CAFBPW010000365">
    <property type="protein sequence ID" value="CAB5042160.1"/>
    <property type="molecule type" value="Genomic_DNA"/>
</dbReference>
<evidence type="ECO:0000256" key="1">
    <source>
        <dbReference type="SAM" id="MobiDB-lite"/>
    </source>
</evidence>